<dbReference type="InterPro" id="IPR015942">
    <property type="entry name" value="Asp/Glu/hydantoin_racemase"/>
</dbReference>
<dbReference type="InterPro" id="IPR001920">
    <property type="entry name" value="Asp/Glu_race"/>
</dbReference>
<dbReference type="PROSITE" id="PS00923">
    <property type="entry name" value="ASP_GLU_RACEMASE_1"/>
    <property type="match status" value="1"/>
</dbReference>
<dbReference type="NCBIfam" id="TIGR00035">
    <property type="entry name" value="asp_race"/>
    <property type="match status" value="1"/>
</dbReference>
<organism evidence="4 5">
    <name type="scientific">Promicromonospora soli</name>
    <dbReference type="NCBI Taxonomy" id="2035533"/>
    <lineage>
        <taxon>Bacteria</taxon>
        <taxon>Bacillati</taxon>
        <taxon>Actinomycetota</taxon>
        <taxon>Actinomycetes</taxon>
        <taxon>Micrococcales</taxon>
        <taxon>Promicromonosporaceae</taxon>
        <taxon>Promicromonospora</taxon>
    </lineage>
</organism>
<dbReference type="RefSeq" id="WP_189671478.1">
    <property type="nucleotide sequence ID" value="NZ_BNAS01000009.1"/>
</dbReference>
<evidence type="ECO:0000313" key="4">
    <source>
        <dbReference type="EMBL" id="GHH79192.1"/>
    </source>
</evidence>
<dbReference type="GO" id="GO:0047661">
    <property type="term" value="F:amino-acid racemase activity"/>
    <property type="evidence" value="ECO:0007669"/>
    <property type="project" value="InterPro"/>
</dbReference>
<dbReference type="Proteomes" id="UP000627369">
    <property type="component" value="Unassembled WGS sequence"/>
</dbReference>
<gene>
    <name evidence="4" type="ORF">GCM10017772_44350</name>
</gene>
<name>A0A919G6P7_9MICO</name>
<protein>
    <submittedName>
        <fullName evidence="4">Aspartate racemase</fullName>
    </submittedName>
</protein>
<dbReference type="PANTHER" id="PTHR21198:SF7">
    <property type="entry name" value="ASPARTATE-GLUTAMATE RACEMASE FAMILY"/>
    <property type="match status" value="1"/>
</dbReference>
<reference evidence="4" key="2">
    <citation type="submission" date="2020-09" db="EMBL/GenBank/DDBJ databases">
        <authorList>
            <person name="Sun Q."/>
            <person name="Zhou Y."/>
        </authorList>
    </citation>
    <scope>NUCLEOTIDE SEQUENCE</scope>
    <source>
        <strain evidence="4">CGMCC 4.7398</strain>
    </source>
</reference>
<reference evidence="4" key="1">
    <citation type="journal article" date="2014" name="Int. J. Syst. Evol. Microbiol.">
        <title>Complete genome sequence of Corynebacterium casei LMG S-19264T (=DSM 44701T), isolated from a smear-ripened cheese.</title>
        <authorList>
            <consortium name="US DOE Joint Genome Institute (JGI-PGF)"/>
            <person name="Walter F."/>
            <person name="Albersmeier A."/>
            <person name="Kalinowski J."/>
            <person name="Ruckert C."/>
        </authorList>
    </citation>
    <scope>NUCLEOTIDE SEQUENCE</scope>
    <source>
        <strain evidence="4">CGMCC 4.7398</strain>
    </source>
</reference>
<keyword evidence="2" id="KW-0413">Isomerase</keyword>
<evidence type="ECO:0000256" key="1">
    <source>
        <dbReference type="ARBA" id="ARBA00007847"/>
    </source>
</evidence>
<accession>A0A919G6P7</accession>
<comment type="similarity">
    <text evidence="1">Belongs to the aspartate/glutamate racemases family.</text>
</comment>
<sequence length="297" mass="30012">MPDVGAPGAGTLVGVLGGVGPLATVLFMERVVRLTDAARDQDHVDMVVLQHATVPDRTAFVLGRSSDDPGPVLAADARRLAGAGAGFLVLPCNTAHAFAGAIAAATSVPLLSAVDVTVAAVLSCDAWTGRLSGPRPEAVGLLATEGTIASGVYTDAFGARGIKTLVPDVAGQATVTSLIYDSVKAGRGGDLTALDGVVANLRLRGAEAIVLGCTELSVAAEATPPGLLPDVVLVDALDELARATVLRSGRRLRAEGGSSTTAVDRDTHALSGCPERAWRHEGRPTSASKAGRTSTVS</sequence>
<dbReference type="PANTHER" id="PTHR21198">
    <property type="entry name" value="GLUTAMATE RACEMASE"/>
    <property type="match status" value="1"/>
</dbReference>
<evidence type="ECO:0000313" key="5">
    <source>
        <dbReference type="Proteomes" id="UP000627369"/>
    </source>
</evidence>
<dbReference type="InterPro" id="IPR004380">
    <property type="entry name" value="Asp_race"/>
</dbReference>
<feature type="region of interest" description="Disordered" evidence="3">
    <location>
        <begin position="254"/>
        <end position="297"/>
    </location>
</feature>
<keyword evidence="5" id="KW-1185">Reference proteome</keyword>
<evidence type="ECO:0000256" key="3">
    <source>
        <dbReference type="SAM" id="MobiDB-lite"/>
    </source>
</evidence>
<evidence type="ECO:0000256" key="2">
    <source>
        <dbReference type="ARBA" id="ARBA00023235"/>
    </source>
</evidence>
<dbReference type="AlphaFoldDB" id="A0A919G6P7"/>
<feature type="compositionally biased region" description="Polar residues" evidence="3">
    <location>
        <begin position="285"/>
        <end position="297"/>
    </location>
</feature>
<comment type="caution">
    <text evidence="4">The sequence shown here is derived from an EMBL/GenBank/DDBJ whole genome shotgun (WGS) entry which is preliminary data.</text>
</comment>
<dbReference type="Pfam" id="PF01177">
    <property type="entry name" value="Asp_Glu_race"/>
    <property type="match status" value="1"/>
</dbReference>
<dbReference type="EMBL" id="BNAS01000009">
    <property type="protein sequence ID" value="GHH79192.1"/>
    <property type="molecule type" value="Genomic_DNA"/>
</dbReference>
<dbReference type="SUPFAM" id="SSF53681">
    <property type="entry name" value="Aspartate/glutamate racemase"/>
    <property type="match status" value="2"/>
</dbReference>
<dbReference type="InterPro" id="IPR018187">
    <property type="entry name" value="Asp/Glu_racemase_AS_1"/>
</dbReference>
<dbReference type="Gene3D" id="3.40.50.1860">
    <property type="match status" value="2"/>
</dbReference>
<proteinExistence type="inferred from homology"/>